<protein>
    <recommendedName>
        <fullName evidence="4">ABC transporter permease</fullName>
    </recommendedName>
</protein>
<feature type="transmembrane region" description="Helical" evidence="1">
    <location>
        <begin position="124"/>
        <end position="142"/>
    </location>
</feature>
<dbReference type="EMBL" id="NTKD01000032">
    <property type="protein sequence ID" value="PDH38938.1"/>
    <property type="molecule type" value="Genomic_DNA"/>
</dbReference>
<evidence type="ECO:0000313" key="3">
    <source>
        <dbReference type="Proteomes" id="UP000219327"/>
    </source>
</evidence>
<organism evidence="2 3">
    <name type="scientific">OM182 bacterium MED-G24</name>
    <dbReference type="NCBI Taxonomy" id="1986255"/>
    <lineage>
        <taxon>Bacteria</taxon>
        <taxon>Pseudomonadati</taxon>
        <taxon>Pseudomonadota</taxon>
        <taxon>Gammaproteobacteria</taxon>
        <taxon>OMG group</taxon>
        <taxon>OM182 clade</taxon>
    </lineage>
</organism>
<dbReference type="PANTHER" id="PTHR36832">
    <property type="entry name" value="SLR1174 PROTEIN-RELATED"/>
    <property type="match status" value="1"/>
</dbReference>
<evidence type="ECO:0000313" key="2">
    <source>
        <dbReference type="EMBL" id="PDH38938.1"/>
    </source>
</evidence>
<feature type="transmembrane region" description="Helical" evidence="1">
    <location>
        <begin position="55"/>
        <end position="75"/>
    </location>
</feature>
<dbReference type="Proteomes" id="UP000219327">
    <property type="component" value="Unassembled WGS sequence"/>
</dbReference>
<keyword evidence="1" id="KW-0812">Transmembrane</keyword>
<name>A0A2A5WRP2_9GAMM</name>
<dbReference type="PANTHER" id="PTHR36832:SF2">
    <property type="entry name" value="INTEGRAL MEMBRANE PROTEIN"/>
    <property type="match status" value="1"/>
</dbReference>
<reference evidence="2 3" key="1">
    <citation type="submission" date="2017-08" db="EMBL/GenBank/DDBJ databases">
        <title>Fine stratification of microbial communities through a metagenomic profile of the photic zone.</title>
        <authorList>
            <person name="Haro-Moreno J.M."/>
            <person name="Lopez-Perez M."/>
            <person name="De La Torre J."/>
            <person name="Picazo A."/>
            <person name="Camacho A."/>
            <person name="Rodriguez-Valera F."/>
        </authorList>
    </citation>
    <scope>NUCLEOTIDE SEQUENCE [LARGE SCALE GENOMIC DNA]</scope>
    <source>
        <strain evidence="2">MED-G24</strain>
    </source>
</reference>
<proteinExistence type="predicted"/>
<keyword evidence="1" id="KW-0472">Membrane</keyword>
<dbReference type="AlphaFoldDB" id="A0A2A5WRP2"/>
<evidence type="ECO:0000256" key="1">
    <source>
        <dbReference type="SAM" id="Phobius"/>
    </source>
</evidence>
<comment type="caution">
    <text evidence="2">The sequence shown here is derived from an EMBL/GenBank/DDBJ whole genome shotgun (WGS) entry which is preliminary data.</text>
</comment>
<keyword evidence="1" id="KW-1133">Transmembrane helix</keyword>
<gene>
    <name evidence="2" type="ORF">CNE99_06570</name>
</gene>
<evidence type="ECO:0008006" key="4">
    <source>
        <dbReference type="Google" id="ProtNLM"/>
    </source>
</evidence>
<feature type="transmembrane region" description="Helical" evidence="1">
    <location>
        <begin position="148"/>
        <end position="172"/>
    </location>
</feature>
<feature type="transmembrane region" description="Helical" evidence="1">
    <location>
        <begin position="28"/>
        <end position="48"/>
    </location>
</feature>
<accession>A0A2A5WRP2</accession>
<sequence length="206" mass="22920">MRFWSYFAIASARYQTLLQYRSAAFADLMTQILWGMIKIMVITAFFGVSSGEQPLSLAQVVSYIWLGQALLGMLPWNTDHELVAQIREGGVAYELIRPLDLYWFWFCRTITLRTATTALRSMPMIIFAVWVLPLVGLSEWILSPPADLLTLGVFLISLLAALALACGIHANARRAGMDLVRRRCQSAVPAGDHGVIRDAGTPTPVF</sequence>